<dbReference type="Gene3D" id="3.30.70.120">
    <property type="match status" value="1"/>
</dbReference>
<evidence type="ECO:0000256" key="1">
    <source>
        <dbReference type="ARBA" id="ARBA00010169"/>
    </source>
</evidence>
<dbReference type="EMBL" id="HBIV01016586">
    <property type="protein sequence ID" value="CAE0660480.1"/>
    <property type="molecule type" value="Transcribed_RNA"/>
</dbReference>
<dbReference type="GO" id="GO:0005507">
    <property type="term" value="F:copper ion binding"/>
    <property type="evidence" value="ECO:0007669"/>
    <property type="project" value="TreeGrafter"/>
</dbReference>
<gene>
    <name evidence="2" type="ORF">LGLO00237_LOCUS12063</name>
</gene>
<organism evidence="2">
    <name type="scientific">Lotharella globosa</name>
    <dbReference type="NCBI Taxonomy" id="91324"/>
    <lineage>
        <taxon>Eukaryota</taxon>
        <taxon>Sar</taxon>
        <taxon>Rhizaria</taxon>
        <taxon>Cercozoa</taxon>
        <taxon>Chlorarachniophyceae</taxon>
        <taxon>Lotharella</taxon>
    </lineage>
</organism>
<evidence type="ECO:0000313" key="2">
    <source>
        <dbReference type="EMBL" id="CAE0660480.1"/>
    </source>
</evidence>
<dbReference type="InterPro" id="IPR004323">
    <property type="entry name" value="Ion_tolerance_CutA"/>
</dbReference>
<dbReference type="Pfam" id="PF03091">
    <property type="entry name" value="CutA1"/>
    <property type="match status" value="1"/>
</dbReference>
<comment type="similarity">
    <text evidence="1">Belongs to the CutA family.</text>
</comment>
<protein>
    <submittedName>
        <fullName evidence="2">Uncharacterized protein</fullName>
    </submittedName>
</protein>
<sequence length="181" mass="20341">MLSTMPCHPCRALLLIHHSPIDVTFDITAMYWSLSSLSSFFFRTRGLHRLGQRIGGGVATSTTLPKTPRHDARIAWITAPNREVAELIGSGLVEGKLAACVSTIPGVQSTYRWRGKLEHDEEILLMVKTQASLIPKIIAFVEEKHPYDSPEVITTKIEEGRQEYLDWVRENTVGEEGEEKQ</sequence>
<dbReference type="InterPro" id="IPR015867">
    <property type="entry name" value="N-reg_PII/ATP_PRibTrfase_C"/>
</dbReference>
<dbReference type="InterPro" id="IPR011322">
    <property type="entry name" value="N-reg_PII-like_a/b"/>
</dbReference>
<accession>A0A7S3YSE9</accession>
<dbReference type="PANTHER" id="PTHR23419:SF8">
    <property type="entry name" value="FI09726P"/>
    <property type="match status" value="1"/>
</dbReference>
<name>A0A7S3YSE9_9EUKA</name>
<reference evidence="2" key="1">
    <citation type="submission" date="2021-01" db="EMBL/GenBank/DDBJ databases">
        <authorList>
            <person name="Corre E."/>
            <person name="Pelletier E."/>
            <person name="Niang G."/>
            <person name="Scheremetjew M."/>
            <person name="Finn R."/>
            <person name="Kale V."/>
            <person name="Holt S."/>
            <person name="Cochrane G."/>
            <person name="Meng A."/>
            <person name="Brown T."/>
            <person name="Cohen L."/>
        </authorList>
    </citation>
    <scope>NUCLEOTIDE SEQUENCE</scope>
    <source>
        <strain evidence="2">CCCM811</strain>
    </source>
</reference>
<proteinExistence type="inferred from homology"/>
<dbReference type="AlphaFoldDB" id="A0A7S3YSE9"/>
<dbReference type="PANTHER" id="PTHR23419">
    <property type="entry name" value="DIVALENT CATION TOLERANCE CUTA-RELATED"/>
    <property type="match status" value="1"/>
</dbReference>
<dbReference type="SUPFAM" id="SSF54913">
    <property type="entry name" value="GlnB-like"/>
    <property type="match status" value="1"/>
</dbReference>
<dbReference type="GO" id="GO:0010038">
    <property type="term" value="P:response to metal ion"/>
    <property type="evidence" value="ECO:0007669"/>
    <property type="project" value="InterPro"/>
</dbReference>